<evidence type="ECO:0008006" key="4">
    <source>
        <dbReference type="Google" id="ProtNLM"/>
    </source>
</evidence>
<dbReference type="OrthoDB" id="5348520at2"/>
<accession>A0A368NLD1</accession>
<dbReference type="Proteomes" id="UP000252558">
    <property type="component" value="Unassembled WGS sequence"/>
</dbReference>
<feature type="chain" id="PRO_5017010558" description="Lipoprotein" evidence="1">
    <location>
        <begin position="28"/>
        <end position="196"/>
    </location>
</feature>
<dbReference type="EMBL" id="QPID01000004">
    <property type="protein sequence ID" value="RCU50434.1"/>
    <property type="molecule type" value="Genomic_DNA"/>
</dbReference>
<dbReference type="RefSeq" id="WP_114337924.1">
    <property type="nucleotide sequence ID" value="NZ_QPID01000004.1"/>
</dbReference>
<organism evidence="2 3">
    <name type="scientific">Corallincola holothuriorum</name>
    <dbReference type="NCBI Taxonomy" id="2282215"/>
    <lineage>
        <taxon>Bacteria</taxon>
        <taxon>Pseudomonadati</taxon>
        <taxon>Pseudomonadota</taxon>
        <taxon>Gammaproteobacteria</taxon>
        <taxon>Alteromonadales</taxon>
        <taxon>Psychromonadaceae</taxon>
        <taxon>Corallincola</taxon>
    </lineage>
</organism>
<reference evidence="2 3" key="1">
    <citation type="submission" date="2018-07" db="EMBL/GenBank/DDBJ databases">
        <title>Corallincola holothuriorum sp. nov., a new facultative anaerobe isolated from sea cucumber Apostichopus japonicus.</title>
        <authorList>
            <person name="Xia H."/>
        </authorList>
    </citation>
    <scope>NUCLEOTIDE SEQUENCE [LARGE SCALE GENOMIC DNA]</scope>
    <source>
        <strain evidence="2 3">C4</strain>
    </source>
</reference>
<name>A0A368NLD1_9GAMM</name>
<dbReference type="AlphaFoldDB" id="A0A368NLD1"/>
<comment type="caution">
    <text evidence="2">The sequence shown here is derived from an EMBL/GenBank/DDBJ whole genome shotgun (WGS) entry which is preliminary data.</text>
</comment>
<dbReference type="PROSITE" id="PS51257">
    <property type="entry name" value="PROKAR_LIPOPROTEIN"/>
    <property type="match status" value="1"/>
</dbReference>
<sequence>MNKLFACAAISVALVALSGCVNTTGSAYVPSTNNVIRLQNLLGENGQEIRLDKFTESDAIGELVCRLGAPIEPTPGKTNAQYIFDALQTELFMANVYDAKSAVKVSGELSAIGFSSVSPATWNISLKMRSNMSEGYVVHTRYSFQTSYDGKEACQNVADAFSPAVQQLINDVISHPGFPALVGQNQGDQSAVLTKS</sequence>
<keyword evidence="1" id="KW-0732">Signal</keyword>
<gene>
    <name evidence="2" type="ORF">DU002_08400</name>
</gene>
<evidence type="ECO:0000313" key="2">
    <source>
        <dbReference type="EMBL" id="RCU50434.1"/>
    </source>
</evidence>
<feature type="signal peptide" evidence="1">
    <location>
        <begin position="1"/>
        <end position="27"/>
    </location>
</feature>
<evidence type="ECO:0000313" key="3">
    <source>
        <dbReference type="Proteomes" id="UP000252558"/>
    </source>
</evidence>
<keyword evidence="3" id="KW-1185">Reference proteome</keyword>
<evidence type="ECO:0000256" key="1">
    <source>
        <dbReference type="SAM" id="SignalP"/>
    </source>
</evidence>
<proteinExistence type="predicted"/>
<protein>
    <recommendedName>
        <fullName evidence="4">Lipoprotein</fullName>
    </recommendedName>
</protein>